<organism evidence="8 9">
    <name type="scientific">Ciona savignyi</name>
    <name type="common">Pacific transparent sea squirt</name>
    <dbReference type="NCBI Taxonomy" id="51511"/>
    <lineage>
        <taxon>Eukaryota</taxon>
        <taxon>Metazoa</taxon>
        <taxon>Chordata</taxon>
        <taxon>Tunicata</taxon>
        <taxon>Ascidiacea</taxon>
        <taxon>Phlebobranchia</taxon>
        <taxon>Cionidae</taxon>
        <taxon>Ciona</taxon>
    </lineage>
</organism>
<evidence type="ECO:0000256" key="3">
    <source>
        <dbReference type="ARBA" id="ARBA00022475"/>
    </source>
</evidence>
<dbReference type="Pfam" id="PF05640">
    <property type="entry name" value="NKAIN"/>
    <property type="match status" value="1"/>
</dbReference>
<comment type="similarity">
    <text evidence="2 7">Belongs to the NKAIN family.</text>
</comment>
<evidence type="ECO:0000256" key="4">
    <source>
        <dbReference type="ARBA" id="ARBA00022692"/>
    </source>
</evidence>
<proteinExistence type="inferred from homology"/>
<keyword evidence="4 7" id="KW-0812">Transmembrane</keyword>
<reference evidence="8" key="3">
    <citation type="submission" date="2025-09" db="UniProtKB">
        <authorList>
            <consortium name="Ensembl"/>
        </authorList>
    </citation>
    <scope>IDENTIFICATION</scope>
</reference>
<dbReference type="PANTHER" id="PTHR13084">
    <property type="entry name" value="T-CELL LYMPHOMA BREAKPOINT-ASSOCIATED TARGET 1-RELATED"/>
    <property type="match status" value="1"/>
</dbReference>
<dbReference type="InterPro" id="IPR008516">
    <property type="entry name" value="Na/K-Atpase_Interacting"/>
</dbReference>
<dbReference type="AlphaFoldDB" id="H2Y6M3"/>
<keyword evidence="9" id="KW-1185">Reference proteome</keyword>
<evidence type="ECO:0000313" key="9">
    <source>
        <dbReference type="Proteomes" id="UP000007875"/>
    </source>
</evidence>
<dbReference type="Proteomes" id="UP000007875">
    <property type="component" value="Unassembled WGS sequence"/>
</dbReference>
<protein>
    <recommendedName>
        <fullName evidence="7">Sodium/potassium-transporting ATPase subunit beta-1-interacting protein</fullName>
        <shortName evidence="7">Na(+)/K(+)-transporting ATPase subunit beta-1-interacting protein</shortName>
    </recommendedName>
</protein>
<evidence type="ECO:0000256" key="6">
    <source>
        <dbReference type="ARBA" id="ARBA00023136"/>
    </source>
</evidence>
<evidence type="ECO:0000256" key="7">
    <source>
        <dbReference type="RuleBase" id="RU368041"/>
    </source>
</evidence>
<evidence type="ECO:0000256" key="1">
    <source>
        <dbReference type="ARBA" id="ARBA00004651"/>
    </source>
</evidence>
<reference evidence="8" key="2">
    <citation type="submission" date="2025-08" db="UniProtKB">
        <authorList>
            <consortium name="Ensembl"/>
        </authorList>
    </citation>
    <scope>IDENTIFICATION</scope>
</reference>
<dbReference type="GO" id="GO:0005886">
    <property type="term" value="C:plasma membrane"/>
    <property type="evidence" value="ECO:0007669"/>
    <property type="project" value="UniProtKB-SubCell"/>
</dbReference>
<dbReference type="eggNOG" id="KOG4556">
    <property type="taxonomic scope" value="Eukaryota"/>
</dbReference>
<sequence length="209" mass="23387">MECYCSGACCMIVICIMQLLTISARQAFDFLGFQWAAIVVNFCQIGAVILGLAGAYRQKRRLIAVYATWSLIWLGWNSYIVFLYLGIGDLKLEEHMISLNLGLNDNYSWFKLHPFGCAANPNLPSGEFCIYRFQYIEIYQSSVQLLLGVIGFSFACYTVGIMKEDERNFDLQMGYHGSIGSHKVGEDVNDNGRSVQPLVGSTLHTSSTV</sequence>
<feature type="transmembrane region" description="Helical" evidence="7">
    <location>
        <begin position="63"/>
        <end position="87"/>
    </location>
</feature>
<keyword evidence="3 7" id="KW-1003">Cell membrane</keyword>
<feature type="transmembrane region" description="Helical" evidence="7">
    <location>
        <begin position="7"/>
        <end position="28"/>
    </location>
</feature>
<keyword evidence="5 7" id="KW-1133">Transmembrane helix</keyword>
<dbReference type="Ensembl" id="ENSCSAVT00000000981.1">
    <property type="protein sequence ID" value="ENSCSAVP00000000971.1"/>
    <property type="gene ID" value="ENSCSAVG00000000542.1"/>
</dbReference>
<dbReference type="OMA" id="RYVMVYT"/>
<reference evidence="9" key="1">
    <citation type="submission" date="2003-08" db="EMBL/GenBank/DDBJ databases">
        <authorList>
            <person name="Birren B."/>
            <person name="Nusbaum C."/>
            <person name="Abebe A."/>
            <person name="Abouelleil A."/>
            <person name="Adekoya E."/>
            <person name="Ait-zahra M."/>
            <person name="Allen N."/>
            <person name="Allen T."/>
            <person name="An P."/>
            <person name="Anderson M."/>
            <person name="Anderson S."/>
            <person name="Arachchi H."/>
            <person name="Armbruster J."/>
            <person name="Bachantsang P."/>
            <person name="Baldwin J."/>
            <person name="Barry A."/>
            <person name="Bayul T."/>
            <person name="Blitshsteyn B."/>
            <person name="Bloom T."/>
            <person name="Blye J."/>
            <person name="Boguslavskiy L."/>
            <person name="Borowsky M."/>
            <person name="Boukhgalter B."/>
            <person name="Brunache A."/>
            <person name="Butler J."/>
            <person name="Calixte N."/>
            <person name="Calvo S."/>
            <person name="Camarata J."/>
            <person name="Campo K."/>
            <person name="Chang J."/>
            <person name="Cheshatsang Y."/>
            <person name="Citroen M."/>
            <person name="Collymore A."/>
            <person name="Considine T."/>
            <person name="Cook A."/>
            <person name="Cooke P."/>
            <person name="Corum B."/>
            <person name="Cuomo C."/>
            <person name="David R."/>
            <person name="Dawoe T."/>
            <person name="Degray S."/>
            <person name="Dodge S."/>
            <person name="Dooley K."/>
            <person name="Dorje P."/>
            <person name="Dorjee K."/>
            <person name="Dorris L."/>
            <person name="Duffey N."/>
            <person name="Dupes A."/>
            <person name="Elkins T."/>
            <person name="Engels R."/>
            <person name="Erickson J."/>
            <person name="Farina A."/>
            <person name="Faro S."/>
            <person name="Ferreira P."/>
            <person name="Fischer H."/>
            <person name="Fitzgerald M."/>
            <person name="Foley K."/>
            <person name="Gage D."/>
            <person name="Galagan J."/>
            <person name="Gearin G."/>
            <person name="Gnerre S."/>
            <person name="Gnirke A."/>
            <person name="Goyette A."/>
            <person name="Graham J."/>
            <person name="Grandbois E."/>
            <person name="Gyaltsen K."/>
            <person name="Hafez N."/>
            <person name="Hagopian D."/>
            <person name="Hagos B."/>
            <person name="Hall J."/>
            <person name="Hatcher B."/>
            <person name="Heller A."/>
            <person name="Higgins H."/>
            <person name="Honan T."/>
            <person name="Horn A."/>
            <person name="Houde N."/>
            <person name="Hughes L."/>
            <person name="Hulme W."/>
            <person name="Husby E."/>
            <person name="Iliev I."/>
            <person name="Jaffe D."/>
            <person name="Jones C."/>
            <person name="Kamal M."/>
            <person name="Kamat A."/>
            <person name="Kamvysselis M."/>
            <person name="Karlsson E."/>
            <person name="Kells C."/>
            <person name="Kieu A."/>
            <person name="Kisner P."/>
            <person name="Kodira C."/>
            <person name="Kulbokas E."/>
            <person name="Labutti K."/>
            <person name="Lama D."/>
            <person name="Landers T."/>
            <person name="Leger J."/>
            <person name="Levine S."/>
            <person name="Lewis D."/>
            <person name="Lewis T."/>
            <person name="Lindblad-toh K."/>
            <person name="Liu X."/>
            <person name="Lokyitsang T."/>
            <person name="Lokyitsang Y."/>
            <person name="Lucien O."/>
            <person name="Lui A."/>
            <person name="Ma L.J."/>
            <person name="Mabbitt R."/>
            <person name="Macdonald J."/>
            <person name="Maclean C."/>
            <person name="Major J."/>
            <person name="Manning J."/>
            <person name="Marabella R."/>
            <person name="Maru K."/>
            <person name="Matthews C."/>
            <person name="Mauceli E."/>
            <person name="Mccarthy M."/>
            <person name="Mcdonough S."/>
            <person name="Mcghee T."/>
            <person name="Meldrim J."/>
            <person name="Meneus L."/>
            <person name="Mesirov J."/>
            <person name="Mihalev A."/>
            <person name="Mihova T."/>
            <person name="Mikkelsen T."/>
            <person name="Mlenga V."/>
            <person name="Moru K."/>
            <person name="Mozes J."/>
            <person name="Mulrain L."/>
            <person name="Munson G."/>
            <person name="Naylor J."/>
            <person name="Newes C."/>
            <person name="Nguyen C."/>
            <person name="Nguyen N."/>
            <person name="Nguyen T."/>
            <person name="Nicol R."/>
            <person name="Nielsen C."/>
            <person name="Nizzari M."/>
            <person name="Norbu C."/>
            <person name="Norbu N."/>
            <person name="O'donnell P."/>
            <person name="Okoawo O."/>
            <person name="O'leary S."/>
            <person name="Omotosho B."/>
            <person name="O'neill K."/>
            <person name="Osman S."/>
            <person name="Parker S."/>
            <person name="Perrin D."/>
            <person name="Phunkhang P."/>
            <person name="Piqani B."/>
            <person name="Purcell S."/>
            <person name="Rachupka T."/>
            <person name="Ramasamy U."/>
            <person name="Rameau R."/>
            <person name="Ray V."/>
            <person name="Raymond C."/>
            <person name="Retta R."/>
            <person name="Richardson S."/>
            <person name="Rise C."/>
            <person name="Rodriguez J."/>
            <person name="Rogers J."/>
            <person name="Rogov P."/>
            <person name="Rutman M."/>
            <person name="Schupbach R."/>
            <person name="Seaman C."/>
            <person name="Settipalli S."/>
            <person name="Sharpe T."/>
            <person name="Sheridan J."/>
            <person name="Sherpa N."/>
            <person name="Shi J."/>
            <person name="Smirnov S."/>
            <person name="Smith C."/>
            <person name="Sougnez C."/>
            <person name="Spencer B."/>
            <person name="Stalker J."/>
            <person name="Stange-thomann N."/>
            <person name="Stavropoulos S."/>
            <person name="Stetson K."/>
            <person name="Stone C."/>
            <person name="Stone S."/>
            <person name="Stubbs M."/>
            <person name="Talamas J."/>
            <person name="Tchuinga P."/>
            <person name="Tenzing P."/>
            <person name="Tesfaye S."/>
            <person name="Theodore J."/>
            <person name="Thoulutsang Y."/>
            <person name="Topham K."/>
            <person name="Towey S."/>
            <person name="Tsamla T."/>
            <person name="Tsomo N."/>
            <person name="Vallee D."/>
            <person name="Vassiliev H."/>
            <person name="Venkataraman V."/>
            <person name="Vinson J."/>
            <person name="Vo A."/>
            <person name="Wade C."/>
            <person name="Wang S."/>
            <person name="Wangchuk T."/>
            <person name="Wangdi T."/>
            <person name="Whittaker C."/>
            <person name="Wilkinson J."/>
            <person name="Wu Y."/>
            <person name="Wyman D."/>
            <person name="Yadav S."/>
            <person name="Yang S."/>
            <person name="Yang X."/>
            <person name="Yeager S."/>
            <person name="Yee E."/>
            <person name="Young G."/>
            <person name="Zainoun J."/>
            <person name="Zembeck L."/>
            <person name="Zimmer A."/>
            <person name="Zody M."/>
            <person name="Lander E."/>
        </authorList>
    </citation>
    <scope>NUCLEOTIDE SEQUENCE [LARGE SCALE GENOMIC DNA]</scope>
</reference>
<feature type="transmembrane region" description="Helical" evidence="7">
    <location>
        <begin position="34"/>
        <end position="56"/>
    </location>
</feature>
<dbReference type="InParanoid" id="H2Y6M3"/>
<accession>H2Y6M3</accession>
<comment type="subcellular location">
    <subcellularLocation>
        <location evidence="1 7">Cell membrane</location>
        <topology evidence="1 7">Multi-pass membrane protein</topology>
    </subcellularLocation>
</comment>
<evidence type="ECO:0000256" key="2">
    <source>
        <dbReference type="ARBA" id="ARBA00006364"/>
    </source>
</evidence>
<feature type="transmembrane region" description="Helical" evidence="7">
    <location>
        <begin position="143"/>
        <end position="162"/>
    </location>
</feature>
<dbReference type="PANTHER" id="PTHR13084:SF6">
    <property type="entry name" value="SODIUM_POTASSIUM-TRANSPORTING ATPASE SUBUNIT BETA-1-INTERACTING PROTEIN"/>
    <property type="match status" value="1"/>
</dbReference>
<dbReference type="GO" id="GO:0002028">
    <property type="term" value="P:regulation of sodium ion transport"/>
    <property type="evidence" value="ECO:0007669"/>
    <property type="project" value="UniProtKB-UniRule"/>
</dbReference>
<keyword evidence="6 7" id="KW-0472">Membrane</keyword>
<name>H2Y6M3_CIOSA</name>
<dbReference type="HOGENOM" id="CLU_090781_0_1_1"/>
<evidence type="ECO:0000313" key="8">
    <source>
        <dbReference type="Ensembl" id="ENSCSAVP00000000971.1"/>
    </source>
</evidence>
<dbReference type="GeneTree" id="ENSGT00940000170076"/>
<evidence type="ECO:0000256" key="5">
    <source>
        <dbReference type="ARBA" id="ARBA00022989"/>
    </source>
</evidence>